<keyword evidence="5 7" id="KW-0456">Lyase</keyword>
<dbReference type="Pfam" id="PF02618">
    <property type="entry name" value="YceG"/>
    <property type="match status" value="1"/>
</dbReference>
<dbReference type="PANTHER" id="PTHR30518:SF2">
    <property type="entry name" value="ENDOLYTIC MUREIN TRANSGLYCOSYLASE"/>
    <property type="match status" value="1"/>
</dbReference>
<keyword evidence="1 7" id="KW-1003">Cell membrane</keyword>
<feature type="transmembrane region" description="Helical" evidence="7">
    <location>
        <begin position="223"/>
        <end position="245"/>
    </location>
</feature>
<organism evidence="9 10">
    <name type="scientific">Streptomyces albospinus</name>
    <dbReference type="NCBI Taxonomy" id="285515"/>
    <lineage>
        <taxon>Bacteria</taxon>
        <taxon>Bacillati</taxon>
        <taxon>Actinomycetota</taxon>
        <taxon>Actinomycetes</taxon>
        <taxon>Kitasatosporales</taxon>
        <taxon>Streptomycetaceae</taxon>
        <taxon>Streptomyces</taxon>
    </lineage>
</organism>
<feature type="compositionally biased region" description="Low complexity" evidence="8">
    <location>
        <begin position="120"/>
        <end position="139"/>
    </location>
</feature>
<dbReference type="InterPro" id="IPR003770">
    <property type="entry name" value="MLTG-like"/>
</dbReference>
<comment type="catalytic activity">
    <reaction evidence="7">
        <text>a peptidoglycan chain = a peptidoglycan chain with N-acetyl-1,6-anhydromuramyl-[peptide] at the reducing end + a peptidoglycan chain with N-acetylglucosamine at the non-reducing end.</text>
        <dbReference type="EC" id="4.2.2.29"/>
    </reaction>
</comment>
<dbReference type="PANTHER" id="PTHR30518">
    <property type="entry name" value="ENDOLYTIC MUREIN TRANSGLYCOSYLASE"/>
    <property type="match status" value="1"/>
</dbReference>
<reference evidence="10" key="1">
    <citation type="journal article" date="2019" name="Int. J. Syst. Evol. Microbiol.">
        <title>The Global Catalogue of Microorganisms (GCM) 10K type strain sequencing project: providing services to taxonomists for standard genome sequencing and annotation.</title>
        <authorList>
            <consortium name="The Broad Institute Genomics Platform"/>
            <consortium name="The Broad Institute Genome Sequencing Center for Infectious Disease"/>
            <person name="Wu L."/>
            <person name="Ma J."/>
        </authorList>
    </citation>
    <scope>NUCLEOTIDE SEQUENCE [LARGE SCALE GENOMIC DNA]</scope>
    <source>
        <strain evidence="10">JCM 3399</strain>
    </source>
</reference>
<comment type="function">
    <text evidence="7">Functions as a peptidoglycan terminase that cleaves nascent peptidoglycan strands endolytically to terminate their elongation.</text>
</comment>
<dbReference type="EMBL" id="BMRP01000012">
    <property type="protein sequence ID" value="GGU69327.1"/>
    <property type="molecule type" value="Genomic_DNA"/>
</dbReference>
<gene>
    <name evidence="7" type="primary">mltG</name>
    <name evidence="9" type="ORF">GCM10010211_38530</name>
</gene>
<evidence type="ECO:0000256" key="7">
    <source>
        <dbReference type="HAMAP-Rule" id="MF_02065"/>
    </source>
</evidence>
<keyword evidence="6 7" id="KW-0961">Cell wall biogenesis/degradation</keyword>
<comment type="similarity">
    <text evidence="7">Belongs to the transglycosylase MltG family.</text>
</comment>
<feature type="compositionally biased region" description="Basic and acidic residues" evidence="8">
    <location>
        <begin position="158"/>
        <end position="186"/>
    </location>
</feature>
<comment type="caution">
    <text evidence="9">The sequence shown here is derived from an EMBL/GenBank/DDBJ whole genome shotgun (WGS) entry which is preliminary data.</text>
</comment>
<feature type="site" description="Important for catalytic activity" evidence="7">
    <location>
        <position position="452"/>
    </location>
</feature>
<feature type="compositionally biased region" description="Low complexity" evidence="8">
    <location>
        <begin position="20"/>
        <end position="48"/>
    </location>
</feature>
<evidence type="ECO:0000313" key="10">
    <source>
        <dbReference type="Proteomes" id="UP000654471"/>
    </source>
</evidence>
<keyword evidence="2 7" id="KW-0812">Transmembrane</keyword>
<feature type="compositionally biased region" description="Acidic residues" evidence="8">
    <location>
        <begin position="190"/>
        <end position="207"/>
    </location>
</feature>
<evidence type="ECO:0000313" key="9">
    <source>
        <dbReference type="EMBL" id="GGU69327.1"/>
    </source>
</evidence>
<evidence type="ECO:0000256" key="1">
    <source>
        <dbReference type="ARBA" id="ARBA00022475"/>
    </source>
</evidence>
<dbReference type="Proteomes" id="UP000654471">
    <property type="component" value="Unassembled WGS sequence"/>
</dbReference>
<comment type="subcellular location">
    <subcellularLocation>
        <location evidence="7">Cell membrane</location>
        <topology evidence="7">Single-pass membrane protein</topology>
    </subcellularLocation>
</comment>
<dbReference type="NCBIfam" id="TIGR00247">
    <property type="entry name" value="endolytic transglycosylase MltG"/>
    <property type="match status" value="1"/>
</dbReference>
<evidence type="ECO:0000256" key="6">
    <source>
        <dbReference type="ARBA" id="ARBA00023316"/>
    </source>
</evidence>
<dbReference type="HAMAP" id="MF_02065">
    <property type="entry name" value="MltG"/>
    <property type="match status" value="1"/>
</dbReference>
<evidence type="ECO:0000256" key="3">
    <source>
        <dbReference type="ARBA" id="ARBA00022989"/>
    </source>
</evidence>
<evidence type="ECO:0000256" key="4">
    <source>
        <dbReference type="ARBA" id="ARBA00023136"/>
    </source>
</evidence>
<proteinExistence type="inferred from homology"/>
<dbReference type="EC" id="4.2.2.29" evidence="7"/>
<protein>
    <recommendedName>
        <fullName evidence="7">Endolytic murein transglycosylase</fullName>
        <ecNumber evidence="7">4.2.2.29</ecNumber>
    </recommendedName>
    <alternativeName>
        <fullName evidence="7">Peptidoglycan lytic transglycosylase</fullName>
    </alternativeName>
    <alternativeName>
        <fullName evidence="7">Peptidoglycan polymerization terminase</fullName>
    </alternativeName>
</protein>
<evidence type="ECO:0000256" key="8">
    <source>
        <dbReference type="SAM" id="MobiDB-lite"/>
    </source>
</evidence>
<evidence type="ECO:0000256" key="5">
    <source>
        <dbReference type="ARBA" id="ARBA00023239"/>
    </source>
</evidence>
<accession>A0ABQ2V675</accession>
<evidence type="ECO:0000256" key="2">
    <source>
        <dbReference type="ARBA" id="ARBA00022692"/>
    </source>
</evidence>
<dbReference type="RefSeq" id="WP_189301547.1">
    <property type="nucleotide sequence ID" value="NZ_BMRP01000012.1"/>
</dbReference>
<sequence length="583" mass="64634">MTEYGRGYGSEPWHPEDPLYGDQGPYGGQAQQPQWNGQQPAGYPQQHPQQPPHPQQQHPQQQYDPGHGDWTGAPQAGRLPYDPYDPYGQHAQHPPADPYAAQGGHEYYGGQDGYPFPDTQQLPAQQAGPPQDQQQYGQVPHPPHPDGHPQEYGPQHPHQGEPHYDDPAAAGDDWRAEPETAERGRGDSFFADDPDDGHDDLDPEDEGESGRERRGKKTKRRSGTACLVVTLALAGVVGTVGYFGYDFIMRHFVPAPDYTGEGTGEVQVVIPDGVPLSQMGVILAKDGVIKSAEAFSEAADNNKQARSLQPGTYSLRKQMSAAAAIDLMLDPKSRNGLTIREGLRAAAVYEMIDKKLKLTAGTTKEVARSQAKNLGLPSWADDSPKIKDPLEGFLYPSTYSVGDNAKPADVLKEMVGRATQEYQKYDLEANAQKFHLTSPLQLITVASLTQAEGMTHDDFRKMAAVVYNRLAPTNRDTFQKLEFDSTFNYLKNQSKINISTEEIRHYNDPYNTYFYKGLPPGPIGNPGADALKATINPDNSDKWLYFISVDGKTTEFTTNYVDHQKLVQEFNKRQQEKKKQNGN</sequence>
<keyword evidence="4 7" id="KW-0472">Membrane</keyword>
<keyword evidence="3 7" id="KW-1133">Transmembrane helix</keyword>
<dbReference type="Gene3D" id="3.30.1490.480">
    <property type="entry name" value="Endolytic murein transglycosylase"/>
    <property type="match status" value="1"/>
</dbReference>
<feature type="compositionally biased region" description="Low complexity" evidence="8">
    <location>
        <begin position="55"/>
        <end position="65"/>
    </location>
</feature>
<keyword evidence="10" id="KW-1185">Reference proteome</keyword>
<name>A0ABQ2V675_9ACTN</name>
<feature type="region of interest" description="Disordered" evidence="8">
    <location>
        <begin position="1"/>
        <end position="221"/>
    </location>
</feature>